<feature type="chain" id="PRO_5047090424" description="FTP domain-containing protein" evidence="1">
    <location>
        <begin position="26"/>
        <end position="226"/>
    </location>
</feature>
<organism evidence="2 3">
    <name type="scientific">Oculimacula yallundae</name>
    <dbReference type="NCBI Taxonomy" id="86028"/>
    <lineage>
        <taxon>Eukaryota</taxon>
        <taxon>Fungi</taxon>
        <taxon>Dikarya</taxon>
        <taxon>Ascomycota</taxon>
        <taxon>Pezizomycotina</taxon>
        <taxon>Leotiomycetes</taxon>
        <taxon>Helotiales</taxon>
        <taxon>Ploettnerulaceae</taxon>
        <taxon>Oculimacula</taxon>
    </lineage>
</organism>
<evidence type="ECO:0000313" key="2">
    <source>
        <dbReference type="EMBL" id="KAL2066884.1"/>
    </source>
</evidence>
<keyword evidence="1" id="KW-0732">Signal</keyword>
<dbReference type="EMBL" id="JAZHXI010000010">
    <property type="protein sequence ID" value="KAL2066884.1"/>
    <property type="molecule type" value="Genomic_DNA"/>
</dbReference>
<protein>
    <recommendedName>
        <fullName evidence="4">FTP domain-containing protein</fullName>
    </recommendedName>
</protein>
<sequence>MRFSVFQVASLGLISIGSVLLGGNALPTGIDTIENDLVTHGTHKLATRVKPVPQLEDHGYKAYGVQSFRGRPIRYEVKNKGVAGNVDEIRIDKSLGIITIENASNAEDKTNDRLSLSDIAMSLFVHIGGKQPSDLTRVAFAHVREDTTFPILLRALDLDQKNDKKERVTTVSPSSEKLGAEIFQELEQSPFGKMLRWLNTDFGVPRVTSYTISGGITQPDFYATIG</sequence>
<accession>A0ABR4CAH3</accession>
<keyword evidence="3" id="KW-1185">Reference proteome</keyword>
<evidence type="ECO:0000256" key="1">
    <source>
        <dbReference type="SAM" id="SignalP"/>
    </source>
</evidence>
<dbReference type="Proteomes" id="UP001595075">
    <property type="component" value="Unassembled WGS sequence"/>
</dbReference>
<comment type="caution">
    <text evidence="2">The sequence shown here is derived from an EMBL/GenBank/DDBJ whole genome shotgun (WGS) entry which is preliminary data.</text>
</comment>
<proteinExistence type="predicted"/>
<gene>
    <name evidence="2" type="ORF">VTL71DRAFT_1308</name>
</gene>
<evidence type="ECO:0008006" key="4">
    <source>
        <dbReference type="Google" id="ProtNLM"/>
    </source>
</evidence>
<evidence type="ECO:0000313" key="3">
    <source>
        <dbReference type="Proteomes" id="UP001595075"/>
    </source>
</evidence>
<name>A0ABR4CAH3_9HELO</name>
<reference evidence="2 3" key="1">
    <citation type="journal article" date="2024" name="Commun. Biol.">
        <title>Comparative genomic analysis of thermophilic fungi reveals convergent evolutionary adaptations and gene losses.</title>
        <authorList>
            <person name="Steindorff A.S."/>
            <person name="Aguilar-Pontes M.V."/>
            <person name="Robinson A.J."/>
            <person name="Andreopoulos B."/>
            <person name="LaButti K."/>
            <person name="Kuo A."/>
            <person name="Mondo S."/>
            <person name="Riley R."/>
            <person name="Otillar R."/>
            <person name="Haridas S."/>
            <person name="Lipzen A."/>
            <person name="Grimwood J."/>
            <person name="Schmutz J."/>
            <person name="Clum A."/>
            <person name="Reid I.D."/>
            <person name="Moisan M.C."/>
            <person name="Butler G."/>
            <person name="Nguyen T.T.M."/>
            <person name="Dewar K."/>
            <person name="Conant G."/>
            <person name="Drula E."/>
            <person name="Henrissat B."/>
            <person name="Hansel C."/>
            <person name="Singer S."/>
            <person name="Hutchinson M.I."/>
            <person name="de Vries R.P."/>
            <person name="Natvig D.O."/>
            <person name="Powell A.J."/>
            <person name="Tsang A."/>
            <person name="Grigoriev I.V."/>
        </authorList>
    </citation>
    <scope>NUCLEOTIDE SEQUENCE [LARGE SCALE GENOMIC DNA]</scope>
    <source>
        <strain evidence="2 3">CBS 494.80</strain>
    </source>
</reference>
<feature type="signal peptide" evidence="1">
    <location>
        <begin position="1"/>
        <end position="25"/>
    </location>
</feature>